<protein>
    <submittedName>
        <fullName evidence="3">DUF45 domain-containing protein</fullName>
    </submittedName>
</protein>
<comment type="caution">
    <text evidence="3">The sequence shown here is derived from an EMBL/GenBank/DDBJ whole genome shotgun (WGS) entry which is preliminary data.</text>
</comment>
<keyword evidence="5" id="KW-1185">Reference proteome</keyword>
<gene>
    <name evidence="3" type="ORF">GHN41_02350</name>
    <name evidence="2" type="ORF">GHN94_00475</name>
</gene>
<feature type="domain" description="YgjP-like metallopeptidase" evidence="1">
    <location>
        <begin position="22"/>
        <end position="229"/>
    </location>
</feature>
<dbReference type="CDD" id="cd07344">
    <property type="entry name" value="M48_yhfN_like"/>
    <property type="match status" value="1"/>
</dbReference>
<dbReference type="InterPro" id="IPR053136">
    <property type="entry name" value="UTP_pyrophosphatase-like"/>
</dbReference>
<name>A0A6G1VZU5_9PSED</name>
<dbReference type="EMBL" id="WIVT01000002">
    <property type="protein sequence ID" value="MQU15287.1"/>
    <property type="molecule type" value="Genomic_DNA"/>
</dbReference>
<proteinExistence type="predicted"/>
<dbReference type="AlphaFoldDB" id="A0A6G1VZU5"/>
<dbReference type="PANTHER" id="PTHR30399">
    <property type="entry name" value="UNCHARACTERIZED PROTEIN YGJP"/>
    <property type="match status" value="1"/>
</dbReference>
<evidence type="ECO:0000259" key="1">
    <source>
        <dbReference type="Pfam" id="PF01863"/>
    </source>
</evidence>
<reference evidence="4 5" key="1">
    <citation type="submission" date="2019-10" db="EMBL/GenBank/DDBJ databases">
        <title>Evaluation of single-gene subtyping targets for Pseudomonas.</title>
        <authorList>
            <person name="Reichler S.J."/>
            <person name="Orsi R.H."/>
            <person name="Wiedmann M."/>
            <person name="Martin N.H."/>
            <person name="Murphy S.I."/>
        </authorList>
    </citation>
    <scope>NUCLEOTIDE SEQUENCE [LARGE SCALE GENOMIC DNA]</scope>
    <source>
        <strain evidence="2 5">FSL R10-0802</strain>
        <strain evidence="3 4">FSL R10-1594</strain>
    </source>
</reference>
<dbReference type="Pfam" id="PF01863">
    <property type="entry name" value="YgjP-like"/>
    <property type="match status" value="1"/>
</dbReference>
<dbReference type="Proteomes" id="UP000713985">
    <property type="component" value="Unassembled WGS sequence"/>
</dbReference>
<dbReference type="EMBL" id="WIWP01000001">
    <property type="protein sequence ID" value="MQT24305.1"/>
    <property type="molecule type" value="Genomic_DNA"/>
</dbReference>
<dbReference type="RefSeq" id="WP_153403940.1">
    <property type="nucleotide sequence ID" value="NZ_WIVT01000002.1"/>
</dbReference>
<dbReference type="Gene3D" id="3.30.2010.10">
    <property type="entry name" value="Metalloproteases ('zincins'), catalytic domain"/>
    <property type="match status" value="1"/>
</dbReference>
<accession>A0A6G1VZU5</accession>
<dbReference type="OrthoDB" id="9811177at2"/>
<dbReference type="Proteomes" id="UP000443000">
    <property type="component" value="Unassembled WGS sequence"/>
</dbReference>
<sequence>MPVLNYGQTAIEWYFQLDTKLKRHYVTVERGRPVLLRGPLLDEPEQQALVLRRARWIREKLAQVNQPLASQPIVTGSRLRYAGRTYFTEVRHAPDILKPRLTFTASRFIVDNPDGTGIQPDALMPLLERFYRERAHEKLLVRVRHWQRETGLQATGARIRHFQSRWASCDTNNTLEFHPRVMELPASVQDYVIVHELCHTVEKNHTKAFWALVASHMPDWQKQHKVLERAVFGDAV</sequence>
<evidence type="ECO:0000313" key="4">
    <source>
        <dbReference type="Proteomes" id="UP000443000"/>
    </source>
</evidence>
<organism evidence="3 4">
    <name type="scientific">Pseudomonas helleri</name>
    <dbReference type="NCBI Taxonomy" id="1608996"/>
    <lineage>
        <taxon>Bacteria</taxon>
        <taxon>Pseudomonadati</taxon>
        <taxon>Pseudomonadota</taxon>
        <taxon>Gammaproteobacteria</taxon>
        <taxon>Pseudomonadales</taxon>
        <taxon>Pseudomonadaceae</taxon>
        <taxon>Pseudomonas</taxon>
    </lineage>
</organism>
<evidence type="ECO:0000313" key="3">
    <source>
        <dbReference type="EMBL" id="MQU15287.1"/>
    </source>
</evidence>
<evidence type="ECO:0000313" key="5">
    <source>
        <dbReference type="Proteomes" id="UP000713985"/>
    </source>
</evidence>
<dbReference type="PANTHER" id="PTHR30399:SF1">
    <property type="entry name" value="UTP PYROPHOSPHATASE"/>
    <property type="match status" value="1"/>
</dbReference>
<dbReference type="InterPro" id="IPR002725">
    <property type="entry name" value="YgjP-like_metallopeptidase"/>
</dbReference>
<evidence type="ECO:0000313" key="2">
    <source>
        <dbReference type="EMBL" id="MQT24305.1"/>
    </source>
</evidence>